<name>A0A916WMB4_9SPHN</name>
<evidence type="ECO:0000313" key="2">
    <source>
        <dbReference type="EMBL" id="GGB15668.1"/>
    </source>
</evidence>
<dbReference type="AlphaFoldDB" id="A0A916WMB4"/>
<protein>
    <recommendedName>
        <fullName evidence="4">Tetratricopeptide repeat protein</fullName>
    </recommendedName>
</protein>
<comment type="caution">
    <text evidence="2">The sequence shown here is derived from an EMBL/GenBank/DDBJ whole genome shotgun (WGS) entry which is preliminary data.</text>
</comment>
<evidence type="ECO:0000313" key="3">
    <source>
        <dbReference type="Proteomes" id="UP000623067"/>
    </source>
</evidence>
<feature type="repeat" description="TPR" evidence="1">
    <location>
        <begin position="75"/>
        <end position="108"/>
    </location>
</feature>
<proteinExistence type="predicted"/>
<dbReference type="PROSITE" id="PS51257">
    <property type="entry name" value="PROKAR_LIPOPROTEIN"/>
    <property type="match status" value="1"/>
</dbReference>
<dbReference type="Pfam" id="PF14559">
    <property type="entry name" value="TPR_19"/>
    <property type="match status" value="1"/>
</dbReference>
<evidence type="ECO:0008006" key="4">
    <source>
        <dbReference type="Google" id="ProtNLM"/>
    </source>
</evidence>
<dbReference type="RefSeq" id="WP_188656704.1">
    <property type="nucleotide sequence ID" value="NZ_BMIH01000001.1"/>
</dbReference>
<gene>
    <name evidence="2" type="ORF">GCM10011380_01380</name>
</gene>
<dbReference type="InterPro" id="IPR019734">
    <property type="entry name" value="TPR_rpt"/>
</dbReference>
<keyword evidence="3" id="KW-1185">Reference proteome</keyword>
<dbReference type="EMBL" id="BMIH01000001">
    <property type="protein sequence ID" value="GGB15668.1"/>
    <property type="molecule type" value="Genomic_DNA"/>
</dbReference>
<sequence>MTVRSLFALGTLVLAGGTLTAGCALNRPARGVASAGDAAAPKADYARQASRALDRHDPRAVLLAEAAVQAAPDRADYRFILARAYLADGRFASARQAFADVLTLDPLNGRAALNLALAQIACGDPESARATLASFRERISASDLGLALALSGEPAQAVTLLTAAARDRGATAQVRQNLALSLALSGQWQMARVVAAVDVSPADLDARMLEWIAFAQAKRPTEQVAALLGVQPAATDMGQPTALALKQDAATPALAQVPTEGPVLAEQAVPAAIPAMRKVVFGPRAEVVQPLPAVLAGASQGRNGKADAPRPARPVAVSARTLPGGACVPAFERLAR</sequence>
<reference evidence="2" key="2">
    <citation type="submission" date="2020-09" db="EMBL/GenBank/DDBJ databases">
        <authorList>
            <person name="Sun Q."/>
            <person name="Zhou Y."/>
        </authorList>
    </citation>
    <scope>NUCLEOTIDE SEQUENCE</scope>
    <source>
        <strain evidence="2">CGMCC 1.15330</strain>
    </source>
</reference>
<dbReference type="Proteomes" id="UP000623067">
    <property type="component" value="Unassembled WGS sequence"/>
</dbReference>
<dbReference type="Gene3D" id="1.25.40.10">
    <property type="entry name" value="Tetratricopeptide repeat domain"/>
    <property type="match status" value="1"/>
</dbReference>
<dbReference type="PROSITE" id="PS50005">
    <property type="entry name" value="TPR"/>
    <property type="match status" value="1"/>
</dbReference>
<keyword evidence="1" id="KW-0802">TPR repeat</keyword>
<dbReference type="InterPro" id="IPR011990">
    <property type="entry name" value="TPR-like_helical_dom_sf"/>
</dbReference>
<organism evidence="2 3">
    <name type="scientific">Sphingomonas metalli</name>
    <dbReference type="NCBI Taxonomy" id="1779358"/>
    <lineage>
        <taxon>Bacteria</taxon>
        <taxon>Pseudomonadati</taxon>
        <taxon>Pseudomonadota</taxon>
        <taxon>Alphaproteobacteria</taxon>
        <taxon>Sphingomonadales</taxon>
        <taxon>Sphingomonadaceae</taxon>
        <taxon>Sphingomonas</taxon>
    </lineage>
</organism>
<reference evidence="2" key="1">
    <citation type="journal article" date="2014" name="Int. J. Syst. Evol. Microbiol.">
        <title>Complete genome sequence of Corynebacterium casei LMG S-19264T (=DSM 44701T), isolated from a smear-ripened cheese.</title>
        <authorList>
            <consortium name="US DOE Joint Genome Institute (JGI-PGF)"/>
            <person name="Walter F."/>
            <person name="Albersmeier A."/>
            <person name="Kalinowski J."/>
            <person name="Ruckert C."/>
        </authorList>
    </citation>
    <scope>NUCLEOTIDE SEQUENCE</scope>
    <source>
        <strain evidence="2">CGMCC 1.15330</strain>
    </source>
</reference>
<evidence type="ECO:0000256" key="1">
    <source>
        <dbReference type="PROSITE-ProRule" id="PRU00339"/>
    </source>
</evidence>
<accession>A0A916WMB4</accession>
<dbReference type="SUPFAM" id="SSF48452">
    <property type="entry name" value="TPR-like"/>
    <property type="match status" value="1"/>
</dbReference>